<dbReference type="InterPro" id="IPR015424">
    <property type="entry name" value="PyrdxlP-dep_Trfase"/>
</dbReference>
<dbReference type="SMART" id="SM00345">
    <property type="entry name" value="HTH_GNTR"/>
    <property type="match status" value="1"/>
</dbReference>
<dbReference type="SUPFAM" id="SSF53383">
    <property type="entry name" value="PLP-dependent transferases"/>
    <property type="match status" value="1"/>
</dbReference>
<keyword evidence="2" id="KW-0663">Pyridoxal phosphate</keyword>
<evidence type="ECO:0000256" key="2">
    <source>
        <dbReference type="ARBA" id="ARBA00022898"/>
    </source>
</evidence>
<proteinExistence type="inferred from homology"/>
<keyword evidence="3" id="KW-0805">Transcription regulation</keyword>
<dbReference type="PROSITE" id="PS50949">
    <property type="entry name" value="HTH_GNTR"/>
    <property type="match status" value="1"/>
</dbReference>
<dbReference type="InterPro" id="IPR015422">
    <property type="entry name" value="PyrdxlP-dep_Trfase_small"/>
</dbReference>
<dbReference type="GO" id="GO:0030170">
    <property type="term" value="F:pyridoxal phosphate binding"/>
    <property type="evidence" value="ECO:0007669"/>
    <property type="project" value="InterPro"/>
</dbReference>
<dbReference type="CDD" id="cd07377">
    <property type="entry name" value="WHTH_GntR"/>
    <property type="match status" value="1"/>
</dbReference>
<dbReference type="STRING" id="1416779.SAMN05444409_1592"/>
<dbReference type="GO" id="GO:0003700">
    <property type="term" value="F:DNA-binding transcription factor activity"/>
    <property type="evidence" value="ECO:0007669"/>
    <property type="project" value="InterPro"/>
</dbReference>
<dbReference type="InterPro" id="IPR051446">
    <property type="entry name" value="HTH_trans_reg/aminotransferase"/>
</dbReference>
<evidence type="ECO:0000256" key="1">
    <source>
        <dbReference type="ARBA" id="ARBA00005384"/>
    </source>
</evidence>
<comment type="similarity">
    <text evidence="1">In the C-terminal section; belongs to the class-I pyridoxal-phosphate-dependent aminotransferase family.</text>
</comment>
<dbReference type="InterPro" id="IPR004839">
    <property type="entry name" value="Aminotransferase_I/II_large"/>
</dbReference>
<feature type="domain" description="HTH gntR-type" evidence="6">
    <location>
        <begin position="3"/>
        <end position="71"/>
    </location>
</feature>
<reference evidence="8" key="1">
    <citation type="submission" date="2016-11" db="EMBL/GenBank/DDBJ databases">
        <authorList>
            <person name="Varghese N."/>
            <person name="Submissions S."/>
        </authorList>
    </citation>
    <scope>NUCLEOTIDE SEQUENCE [LARGE SCALE GENOMIC DNA]</scope>
    <source>
        <strain evidence="8">DSM 27623</strain>
    </source>
</reference>
<sequence>MKSYKFELFTIEIEKNVREGIYKPGHKLPSVRQIKEKYQLSSSTVQLGYEHLILSGFVDSIPKSGYYVSNNRESNAQPSTIKHKPVVRDATFSNHLALTTSLRMGRKISEFNVAAPGDLIIPQKLLLRTMQQVIRKNGAGLLRYYPASGLPLLKQNIVKQAASYQTRISQDELLITDGALQALYIALSATCESGDAIALESPCVFSVLEVIRVLKLKVIEVPVDSIFGFDIDFFNKACEKNKIKAVVVTPNFHNPTGTLLSDEQKKMLLNIAQRHHIAVIENDIYGDLHFQGQRPSTIKSFDESGLVLTYSSYAKTLAPGIRLGWLSSGQFMERAEQVRFSLGSSVSPLYQETVNHLIESSSYDRHVRSFRLQLAKNAHFAINLLSTHFPENISLVTPYGGYNLWVKMPDTTDMKFFYQQCDKIGVRFTPGYTFSFSSAFDQYFRLVFADTFSPKRIEAIRQLGQRLR</sequence>
<dbReference type="Proteomes" id="UP000185207">
    <property type="component" value="Unassembled WGS sequence"/>
</dbReference>
<keyword evidence="4" id="KW-0238">DNA-binding</keyword>
<dbReference type="InterPro" id="IPR036388">
    <property type="entry name" value="WH-like_DNA-bd_sf"/>
</dbReference>
<evidence type="ECO:0000256" key="5">
    <source>
        <dbReference type="ARBA" id="ARBA00023163"/>
    </source>
</evidence>
<name>A0A1N6G166_9FLAO</name>
<dbReference type="InterPro" id="IPR036390">
    <property type="entry name" value="WH_DNA-bd_sf"/>
</dbReference>
<evidence type="ECO:0000256" key="4">
    <source>
        <dbReference type="ARBA" id="ARBA00023125"/>
    </source>
</evidence>
<evidence type="ECO:0000313" key="7">
    <source>
        <dbReference type="EMBL" id="SIO01254.1"/>
    </source>
</evidence>
<dbReference type="EMBL" id="FSRK01000001">
    <property type="protein sequence ID" value="SIO01254.1"/>
    <property type="molecule type" value="Genomic_DNA"/>
</dbReference>
<dbReference type="Pfam" id="PF00392">
    <property type="entry name" value="GntR"/>
    <property type="match status" value="1"/>
</dbReference>
<dbReference type="InterPro" id="IPR000524">
    <property type="entry name" value="Tscrpt_reg_HTH_GntR"/>
</dbReference>
<gene>
    <name evidence="7" type="ORF">SAMN05444409_1592</name>
</gene>
<dbReference type="Pfam" id="PF00155">
    <property type="entry name" value="Aminotran_1_2"/>
    <property type="match status" value="1"/>
</dbReference>
<keyword evidence="8" id="KW-1185">Reference proteome</keyword>
<evidence type="ECO:0000259" key="6">
    <source>
        <dbReference type="PROSITE" id="PS50949"/>
    </source>
</evidence>
<dbReference type="OrthoDB" id="9802328at2"/>
<dbReference type="Gene3D" id="1.10.10.10">
    <property type="entry name" value="Winged helix-like DNA-binding domain superfamily/Winged helix DNA-binding domain"/>
    <property type="match status" value="1"/>
</dbReference>
<accession>A0A1N6G166</accession>
<dbReference type="PANTHER" id="PTHR46577">
    <property type="entry name" value="HTH-TYPE TRANSCRIPTIONAL REGULATORY PROTEIN GABR"/>
    <property type="match status" value="1"/>
</dbReference>
<keyword evidence="5" id="KW-0804">Transcription</keyword>
<dbReference type="SUPFAM" id="SSF46785">
    <property type="entry name" value="Winged helix' DNA-binding domain"/>
    <property type="match status" value="1"/>
</dbReference>
<protein>
    <submittedName>
        <fullName evidence="7">Transcriptional regulator, GntR family</fullName>
    </submittedName>
</protein>
<dbReference type="InterPro" id="IPR015421">
    <property type="entry name" value="PyrdxlP-dep_Trfase_major"/>
</dbReference>
<dbReference type="PANTHER" id="PTHR46577:SF2">
    <property type="entry name" value="TRANSCRIPTIONAL REGULATORY PROTEIN"/>
    <property type="match status" value="1"/>
</dbReference>
<evidence type="ECO:0000256" key="3">
    <source>
        <dbReference type="ARBA" id="ARBA00023015"/>
    </source>
</evidence>
<dbReference type="AlphaFoldDB" id="A0A1N6G166"/>
<evidence type="ECO:0000313" key="8">
    <source>
        <dbReference type="Proteomes" id="UP000185207"/>
    </source>
</evidence>
<dbReference type="GO" id="GO:0003677">
    <property type="term" value="F:DNA binding"/>
    <property type="evidence" value="ECO:0007669"/>
    <property type="project" value="UniProtKB-KW"/>
</dbReference>
<dbReference type="RefSeq" id="WP_074234446.1">
    <property type="nucleotide sequence ID" value="NZ_FSRK01000001.1"/>
</dbReference>
<organism evidence="7 8">
    <name type="scientific">Epilithonimonas zeae</name>
    <dbReference type="NCBI Taxonomy" id="1416779"/>
    <lineage>
        <taxon>Bacteria</taxon>
        <taxon>Pseudomonadati</taxon>
        <taxon>Bacteroidota</taxon>
        <taxon>Flavobacteriia</taxon>
        <taxon>Flavobacteriales</taxon>
        <taxon>Weeksellaceae</taxon>
        <taxon>Chryseobacterium group</taxon>
        <taxon>Epilithonimonas</taxon>
    </lineage>
</organism>
<dbReference type="Gene3D" id="3.40.640.10">
    <property type="entry name" value="Type I PLP-dependent aspartate aminotransferase-like (Major domain)"/>
    <property type="match status" value="1"/>
</dbReference>
<dbReference type="Gene3D" id="3.90.1150.10">
    <property type="entry name" value="Aspartate Aminotransferase, domain 1"/>
    <property type="match status" value="1"/>
</dbReference>
<dbReference type="CDD" id="cd00609">
    <property type="entry name" value="AAT_like"/>
    <property type="match status" value="1"/>
</dbReference>